<accession>A0A1G8DGX4</accession>
<dbReference type="GO" id="GO:0012505">
    <property type="term" value="C:endomembrane system"/>
    <property type="evidence" value="ECO:0007669"/>
    <property type="project" value="UniProtKB-ARBA"/>
</dbReference>
<dbReference type="GO" id="GO:0070273">
    <property type="term" value="F:phosphatidylinositol-4-phosphate binding"/>
    <property type="evidence" value="ECO:0007669"/>
    <property type="project" value="InterPro"/>
</dbReference>
<dbReference type="AlphaFoldDB" id="A0A1G8DGX4"/>
<dbReference type="GO" id="GO:0005737">
    <property type="term" value="C:cytoplasm"/>
    <property type="evidence" value="ECO:0007669"/>
    <property type="project" value="UniProtKB-ARBA"/>
</dbReference>
<dbReference type="EMBL" id="LT629695">
    <property type="protein sequence ID" value="SDH56851.1"/>
    <property type="molecule type" value="Genomic_DNA"/>
</dbReference>
<dbReference type="Proteomes" id="UP000198822">
    <property type="component" value="Chromosome I"/>
</dbReference>
<evidence type="ECO:0000256" key="2">
    <source>
        <dbReference type="ARBA" id="ARBA00023034"/>
    </source>
</evidence>
<keyword evidence="3" id="KW-0446">Lipid-binding</keyword>
<dbReference type="InterPro" id="IPR038261">
    <property type="entry name" value="GPP34-like_sf"/>
</dbReference>
<sequence>MDDDLLLVEDLLLVLLDDDGGHIHGEGMLYAILGGAVIVELAQRGLVRTDSGQTVEVVAGATPPADPLLRAAFDTIATKRRLVLTRIAEIGPSLREDVLDRLEARGLVERSRERVLGFIPVTRLRTLDTTHEDAVVARLRAVLVDGEQPDARTAALAALLWASDQLPALHARIPWTNDVASRALALQQGDWGASAVDVYVASVLAATVAVSTAVATAAATGKAPS</sequence>
<keyword evidence="6" id="KW-1185">Reference proteome</keyword>
<evidence type="ECO:0000256" key="4">
    <source>
        <dbReference type="ARBA" id="ARBA00023136"/>
    </source>
</evidence>
<name>A0A1G8DGX4_9MICO</name>
<dbReference type="RefSeq" id="WP_092504063.1">
    <property type="nucleotide sequence ID" value="NZ_LT629695.1"/>
</dbReference>
<evidence type="ECO:0000313" key="6">
    <source>
        <dbReference type="Proteomes" id="UP000198822"/>
    </source>
</evidence>
<dbReference type="Pfam" id="PF05719">
    <property type="entry name" value="GPP34"/>
    <property type="match status" value="1"/>
</dbReference>
<reference evidence="6" key="1">
    <citation type="submission" date="2016-10" db="EMBL/GenBank/DDBJ databases">
        <authorList>
            <person name="Varghese N."/>
            <person name="Submissions S."/>
        </authorList>
    </citation>
    <scope>NUCLEOTIDE SEQUENCE [LARGE SCALE GENOMIC DNA]</scope>
    <source>
        <strain evidence="6">DSM 22002</strain>
    </source>
</reference>
<dbReference type="OrthoDB" id="4321663at2"/>
<dbReference type="InterPro" id="IPR008628">
    <property type="entry name" value="GPP34-like"/>
</dbReference>
<proteinExistence type="predicted"/>
<gene>
    <name evidence="5" type="ORF">SAMN04489720_1641</name>
</gene>
<dbReference type="Gene3D" id="1.10.3630.10">
    <property type="entry name" value="yeast vps74-n-term truncation variant domain like"/>
    <property type="match status" value="1"/>
</dbReference>
<organism evidence="5 6">
    <name type="scientific">Agrococcus jejuensis</name>
    <dbReference type="NCBI Taxonomy" id="399736"/>
    <lineage>
        <taxon>Bacteria</taxon>
        <taxon>Bacillati</taxon>
        <taxon>Actinomycetota</taxon>
        <taxon>Actinomycetes</taxon>
        <taxon>Micrococcales</taxon>
        <taxon>Microbacteriaceae</taxon>
        <taxon>Agrococcus</taxon>
    </lineage>
</organism>
<comment type="subcellular location">
    <subcellularLocation>
        <location evidence="1">Golgi apparatus membrane</location>
        <topology evidence="1">Peripheral membrane protein</topology>
        <orientation evidence="1">Cytoplasmic side</orientation>
    </subcellularLocation>
</comment>
<evidence type="ECO:0000313" key="5">
    <source>
        <dbReference type="EMBL" id="SDH56851.1"/>
    </source>
</evidence>
<dbReference type="STRING" id="399736.SAMN04489720_1641"/>
<evidence type="ECO:0000256" key="3">
    <source>
        <dbReference type="ARBA" id="ARBA00023121"/>
    </source>
</evidence>
<protein>
    <submittedName>
        <fullName evidence="5">TIGR04222 domain-containing protein</fullName>
    </submittedName>
</protein>
<keyword evidence="4" id="KW-0472">Membrane</keyword>
<keyword evidence="2" id="KW-0333">Golgi apparatus</keyword>
<evidence type="ECO:0000256" key="1">
    <source>
        <dbReference type="ARBA" id="ARBA00004255"/>
    </source>
</evidence>